<accession>A0AC58T3Y3</accession>
<reference evidence="2" key="2">
    <citation type="submission" date="2025-08" db="UniProtKB">
        <authorList>
            <consortium name="RefSeq"/>
        </authorList>
    </citation>
    <scope>IDENTIFICATION</scope>
    <source>
        <tissue evidence="2">Leaf</tissue>
    </source>
</reference>
<proteinExistence type="predicted"/>
<reference evidence="1" key="1">
    <citation type="journal article" date="2014" name="Nat. Commun.">
        <title>The tobacco genome sequence and its comparison with those of tomato and potato.</title>
        <authorList>
            <person name="Sierro N."/>
            <person name="Battey J.N."/>
            <person name="Ouadi S."/>
            <person name="Bakaher N."/>
            <person name="Bovet L."/>
            <person name="Willig A."/>
            <person name="Goepfert S."/>
            <person name="Peitsch M.C."/>
            <person name="Ivanov N.V."/>
        </authorList>
    </citation>
    <scope>NUCLEOTIDE SEQUENCE [LARGE SCALE GENOMIC DNA]</scope>
</reference>
<evidence type="ECO:0000313" key="1">
    <source>
        <dbReference type="Proteomes" id="UP000790787"/>
    </source>
</evidence>
<dbReference type="Proteomes" id="UP000790787">
    <property type="component" value="Chromosome 17"/>
</dbReference>
<gene>
    <name evidence="2" type="primary">LOC142172041</name>
</gene>
<protein>
    <submittedName>
        <fullName evidence="2">Uncharacterized protein LOC142172041</fullName>
    </submittedName>
</protein>
<sequence>MWIFHQKLKALCTGLNKWSRQAYGDIFQKAKEFEEQVKAPEMVLAQTNDESDRATLYDLKAQYIIYMNIIRGRRRKLYIHKIKDENGQWIQGDEAIGNAACEFYQDFFTNPGGAIREDLLSCIPSMITSEDNVILSADPTLSELKEIVFSMNPTSAAGPDGFNGKFYQSCWDIIKTDLLNVVLAYLGGCSMPKYMTSACLVIIPKEIVQVIKKPNEGSNVVVKLDIAKAYDRVSWSFTCIMLRRMGFCELVIDIIWRTMSNNWYSIIVNGTRRGFFHSTRVIKQGDPFSPYLFIIGAELLSRMLNTLNHDQFFNGFYMERRGPQINHLSFADDIIIFSSGKRSSLHKIMWILNKYKDTSGQKINRHKSHFMTSPCAFQSTVRRIQAVTGFSKKLSPLTYLGCPFFWWDNWFRLGPLAAHRNEGGRPGNVSVSYFWNNGQWNLQRLNESAPAHMIPLIIQTPIFFNNNLQYEVIWTPTTDGRVLAFSNPTVTRCVCFSVHSNEIVDHLFSVGNFARIVWRKFGGPVRIQTEDMPLRILLMKWWLLSSHNKVQKLILHTMPIIICWNLWKNRCSAKYGAKSSSLTRVLFSINSNINLLLRANFPEIKWPLNWQELYPFIENLQHQTISTQVVWNKPIHGFVKINSDGSELTNPGKIGAGVIIRDHNCAFIHAIAAPLGEGTNNFAEIEAALLGIQWFLNNGFTKVQW</sequence>
<organism evidence="1 2">
    <name type="scientific">Nicotiana tabacum</name>
    <name type="common">Common tobacco</name>
    <dbReference type="NCBI Taxonomy" id="4097"/>
    <lineage>
        <taxon>Eukaryota</taxon>
        <taxon>Viridiplantae</taxon>
        <taxon>Streptophyta</taxon>
        <taxon>Embryophyta</taxon>
        <taxon>Tracheophyta</taxon>
        <taxon>Spermatophyta</taxon>
        <taxon>Magnoliopsida</taxon>
        <taxon>eudicotyledons</taxon>
        <taxon>Gunneridae</taxon>
        <taxon>Pentapetalae</taxon>
        <taxon>asterids</taxon>
        <taxon>lamiids</taxon>
        <taxon>Solanales</taxon>
        <taxon>Solanaceae</taxon>
        <taxon>Nicotianoideae</taxon>
        <taxon>Nicotianeae</taxon>
        <taxon>Nicotiana</taxon>
    </lineage>
</organism>
<keyword evidence="1" id="KW-1185">Reference proteome</keyword>
<name>A0AC58T3Y3_TOBAC</name>
<dbReference type="RefSeq" id="XP_075091899.1">
    <property type="nucleotide sequence ID" value="XM_075235798.1"/>
</dbReference>
<evidence type="ECO:0000313" key="2">
    <source>
        <dbReference type="RefSeq" id="XP_075091899.1"/>
    </source>
</evidence>